<keyword evidence="7" id="KW-1185">Reference proteome</keyword>
<evidence type="ECO:0000256" key="1">
    <source>
        <dbReference type="ARBA" id="ARBA00009477"/>
    </source>
</evidence>
<proteinExistence type="inferred from homology"/>
<dbReference type="Pfam" id="PF25917">
    <property type="entry name" value="BSH_RND"/>
    <property type="match status" value="1"/>
</dbReference>
<evidence type="ECO:0000259" key="4">
    <source>
        <dbReference type="Pfam" id="PF25876"/>
    </source>
</evidence>
<evidence type="ECO:0000259" key="5">
    <source>
        <dbReference type="Pfam" id="PF25917"/>
    </source>
</evidence>
<keyword evidence="2" id="KW-0175">Coiled coil</keyword>
<keyword evidence="3" id="KW-1133">Transmembrane helix</keyword>
<dbReference type="Gene3D" id="2.40.30.170">
    <property type="match status" value="1"/>
</dbReference>
<evidence type="ECO:0000313" key="7">
    <source>
        <dbReference type="Proteomes" id="UP001203069"/>
    </source>
</evidence>
<comment type="caution">
    <text evidence="6">The sequence shown here is derived from an EMBL/GenBank/DDBJ whole genome shotgun (WGS) entry which is preliminary data.</text>
</comment>
<dbReference type="Pfam" id="PF25876">
    <property type="entry name" value="HH_MFP_RND"/>
    <property type="match status" value="1"/>
</dbReference>
<dbReference type="PANTHER" id="PTHR30386:SF24">
    <property type="entry name" value="MULTIDRUG RESISTANCE EFFLUX PUMP"/>
    <property type="match status" value="1"/>
</dbReference>
<gene>
    <name evidence="6" type="ORF">MFP26_20490</name>
</gene>
<sequence>MKIKTFAIAAMLILGGSFIIYLYYYRNTISTDNAYIRGNITNIAPKISGNIEHIYIKDNQPVKKGERLLRIDQRDYIEKVKQAQSSLAVQEATLLTIEANKHQQTTLIAQAQANVNAAVATWKNAQRLYHRYTSLKETGAVSRQQYDEATTTLEENEAKVAAAKAYLSSQQQQLQVLEAEKKSAQASLRHAQDLLEQSQLELSYTEVYSPVDGVVGNRQARVGLYVAAGTTLMSIVPLSDLWIVANFKENEIDRLHINQQARITLDSFPDVTLIGNIDSFSPGSGASFSVIPADNATGNFVRVVQRVPVKITLSKLKLDADSSLRLVPGLSAVVEIDTVSN</sequence>
<dbReference type="SUPFAM" id="SSF111369">
    <property type="entry name" value="HlyD-like secretion proteins"/>
    <property type="match status" value="3"/>
</dbReference>
<dbReference type="RefSeq" id="WP_249246086.1">
    <property type="nucleotide sequence ID" value="NZ_JAKPBZ010000115.1"/>
</dbReference>
<feature type="coiled-coil region" evidence="2">
    <location>
        <begin position="160"/>
        <end position="201"/>
    </location>
</feature>
<dbReference type="InterPro" id="IPR058624">
    <property type="entry name" value="MdtA-like_HH"/>
</dbReference>
<dbReference type="InterPro" id="IPR058625">
    <property type="entry name" value="MdtA-like_BSH"/>
</dbReference>
<dbReference type="InterPro" id="IPR050739">
    <property type="entry name" value="MFP"/>
</dbReference>
<dbReference type="Proteomes" id="UP001203069">
    <property type="component" value="Unassembled WGS sequence"/>
</dbReference>
<evidence type="ECO:0000256" key="2">
    <source>
        <dbReference type="SAM" id="Coils"/>
    </source>
</evidence>
<dbReference type="Gene3D" id="1.10.287.470">
    <property type="entry name" value="Helix hairpin bin"/>
    <property type="match status" value="2"/>
</dbReference>
<feature type="domain" description="Multidrug resistance protein MdtA-like alpha-helical hairpin" evidence="4">
    <location>
        <begin position="109"/>
        <end position="175"/>
    </location>
</feature>
<reference evidence="6 7" key="1">
    <citation type="submission" date="2022-02" db="EMBL/GenBank/DDBJ databases">
        <title>Description of Brenneria tiliae sp. nov. isolated from symptomatic Tilia x moltkei and Tilia x europaea trees in the UK.</title>
        <authorList>
            <person name="Kile H."/>
        </authorList>
    </citation>
    <scope>NUCLEOTIDE SEQUENCE [LARGE SCALE GENOMIC DNA]</scope>
    <source>
        <strain evidence="6 7">MC1SB4.1</strain>
    </source>
</reference>
<feature type="transmembrane region" description="Helical" evidence="3">
    <location>
        <begin position="7"/>
        <end position="25"/>
    </location>
</feature>
<keyword evidence="3" id="KW-0472">Membrane</keyword>
<dbReference type="PANTHER" id="PTHR30386">
    <property type="entry name" value="MEMBRANE FUSION SUBUNIT OF EMRAB-TOLC MULTIDRUG EFFLUX PUMP"/>
    <property type="match status" value="1"/>
</dbReference>
<dbReference type="Gene3D" id="2.40.50.100">
    <property type="match status" value="1"/>
</dbReference>
<comment type="similarity">
    <text evidence="1">Belongs to the membrane fusion protein (MFP) (TC 8.A.1) family.</text>
</comment>
<accession>A0ABT0MYW1</accession>
<evidence type="ECO:0000313" key="6">
    <source>
        <dbReference type="EMBL" id="MCL2895050.1"/>
    </source>
</evidence>
<feature type="domain" description="Multidrug resistance protein MdtA-like barrel-sandwich hybrid" evidence="5">
    <location>
        <begin position="40"/>
        <end position="236"/>
    </location>
</feature>
<keyword evidence="3" id="KW-0812">Transmembrane</keyword>
<name>A0ABT0MYW1_9GAMM</name>
<organism evidence="6 7">
    <name type="scientific">Brenneria tiliae</name>
    <dbReference type="NCBI Taxonomy" id="2914984"/>
    <lineage>
        <taxon>Bacteria</taxon>
        <taxon>Pseudomonadati</taxon>
        <taxon>Pseudomonadota</taxon>
        <taxon>Gammaproteobacteria</taxon>
        <taxon>Enterobacterales</taxon>
        <taxon>Pectobacteriaceae</taxon>
        <taxon>Brenneria</taxon>
    </lineage>
</organism>
<dbReference type="EMBL" id="JAKPBZ010000115">
    <property type="protein sequence ID" value="MCL2895050.1"/>
    <property type="molecule type" value="Genomic_DNA"/>
</dbReference>
<evidence type="ECO:0000256" key="3">
    <source>
        <dbReference type="SAM" id="Phobius"/>
    </source>
</evidence>
<protein>
    <submittedName>
        <fullName evidence="6">HlyD family secretion protein</fullName>
    </submittedName>
</protein>
<dbReference type="PRINTS" id="PR01490">
    <property type="entry name" value="RTXTOXIND"/>
</dbReference>